<dbReference type="InterPro" id="IPR003339">
    <property type="entry name" value="ABC/ECF_trnsptr_transmembrane"/>
</dbReference>
<dbReference type="PANTHER" id="PTHR34857">
    <property type="entry name" value="SLL0384 PROTEIN"/>
    <property type="match status" value="1"/>
</dbReference>
<comment type="subcellular location">
    <subcellularLocation>
        <location evidence="1">Membrane</location>
        <topology evidence="1">Multi-pass membrane protein</topology>
    </subcellularLocation>
</comment>
<feature type="transmembrane region" description="Helical" evidence="6">
    <location>
        <begin position="103"/>
        <end position="126"/>
    </location>
</feature>
<keyword evidence="3 6" id="KW-0812">Transmembrane</keyword>
<organism evidence="7 8">
    <name type="scientific">Fannyhessea vaginae DSM 15829</name>
    <dbReference type="NCBI Taxonomy" id="525256"/>
    <lineage>
        <taxon>Bacteria</taxon>
        <taxon>Bacillati</taxon>
        <taxon>Actinomycetota</taxon>
        <taxon>Coriobacteriia</taxon>
        <taxon>Coriobacteriales</taxon>
        <taxon>Atopobiaceae</taxon>
        <taxon>Fannyhessea</taxon>
    </lineage>
</organism>
<dbReference type="InterPro" id="IPR051611">
    <property type="entry name" value="ECF_transporter_component"/>
</dbReference>
<comment type="caution">
    <text evidence="7">The sequence shown here is derived from an EMBL/GenBank/DDBJ whole genome shotgun (WGS) entry which is preliminary data.</text>
</comment>
<dbReference type="GO" id="GO:0005886">
    <property type="term" value="C:plasma membrane"/>
    <property type="evidence" value="ECO:0007669"/>
    <property type="project" value="UniProtKB-ARBA"/>
</dbReference>
<evidence type="ECO:0000313" key="7">
    <source>
        <dbReference type="EMBL" id="EGF23652.1"/>
    </source>
</evidence>
<feature type="transmembrane region" description="Helical" evidence="6">
    <location>
        <begin position="236"/>
        <end position="254"/>
    </location>
</feature>
<evidence type="ECO:0000256" key="6">
    <source>
        <dbReference type="SAM" id="Phobius"/>
    </source>
</evidence>
<accession>F1T4K8</accession>
<evidence type="ECO:0000256" key="3">
    <source>
        <dbReference type="ARBA" id="ARBA00022692"/>
    </source>
</evidence>
<dbReference type="eggNOG" id="COG0619">
    <property type="taxonomic scope" value="Bacteria"/>
</dbReference>
<dbReference type="EMBL" id="ACGK02000001">
    <property type="protein sequence ID" value="EGF23652.1"/>
    <property type="molecule type" value="Genomic_DNA"/>
</dbReference>
<protein>
    <submittedName>
        <fullName evidence="7">Cobalt transport protein</fullName>
    </submittedName>
</protein>
<dbReference type="Proteomes" id="UP000005947">
    <property type="component" value="Unassembled WGS sequence"/>
</dbReference>
<dbReference type="OrthoDB" id="6400at2"/>
<dbReference type="PANTHER" id="PTHR34857:SF2">
    <property type="entry name" value="SLL0384 PROTEIN"/>
    <property type="match status" value="1"/>
</dbReference>
<keyword evidence="8" id="KW-1185">Reference proteome</keyword>
<proteinExistence type="predicted"/>
<dbReference type="GeneID" id="93210203"/>
<evidence type="ECO:0000256" key="5">
    <source>
        <dbReference type="ARBA" id="ARBA00023136"/>
    </source>
</evidence>
<evidence type="ECO:0000256" key="4">
    <source>
        <dbReference type="ARBA" id="ARBA00022989"/>
    </source>
</evidence>
<reference evidence="7 8" key="1">
    <citation type="submission" date="2011-02" db="EMBL/GenBank/DDBJ databases">
        <authorList>
            <person name="Muzny D."/>
            <person name="Qin X."/>
            <person name="Buhay C."/>
            <person name="Dugan-Rocha S."/>
            <person name="Ding Y."/>
            <person name="Chen G."/>
            <person name="Hawes A."/>
            <person name="Holder M."/>
            <person name="Jhangiani S."/>
            <person name="Johnson A."/>
            <person name="Khan Z."/>
            <person name="Li Z."/>
            <person name="Liu W."/>
            <person name="Liu X."/>
            <person name="Perez L."/>
            <person name="Shen H."/>
            <person name="Wang Q."/>
            <person name="Watt J."/>
            <person name="Xi L."/>
            <person name="Xin Y."/>
            <person name="Zhou J."/>
            <person name="Deng J."/>
            <person name="Jiang H."/>
            <person name="Liu Y."/>
            <person name="Qu J."/>
            <person name="Song X.-Z."/>
            <person name="Zhang L."/>
            <person name="Villasana D."/>
            <person name="Johnson A."/>
            <person name="Liu J."/>
            <person name="Liyanage D."/>
            <person name="Lorensuhewa L."/>
            <person name="Robinson T."/>
            <person name="Song A."/>
            <person name="Song B.-B."/>
            <person name="Dinh H."/>
            <person name="Thornton R."/>
            <person name="Coyle M."/>
            <person name="Francisco L."/>
            <person name="Jackson L."/>
            <person name="Javaid M."/>
            <person name="Korchina V."/>
            <person name="Kovar C."/>
            <person name="Mata R."/>
            <person name="Mathew T."/>
            <person name="Ngo R."/>
            <person name="Nguyen L."/>
            <person name="Nguyen N."/>
            <person name="Okwuonu G."/>
            <person name="Ongeri F."/>
            <person name="Pham C."/>
            <person name="Simmons D."/>
            <person name="Wilczek-Boney K."/>
            <person name="Hale W."/>
            <person name="Jakkamsetti A."/>
            <person name="Pham P."/>
            <person name="Ruth R."/>
            <person name="San Lucas F."/>
            <person name="Warren J."/>
            <person name="Zhang J."/>
            <person name="Zhao Z."/>
            <person name="Zhou C."/>
            <person name="Zhu D."/>
            <person name="Lee S."/>
            <person name="Bess C."/>
            <person name="Blankenburg K."/>
            <person name="Forbes L."/>
            <person name="Fu Q."/>
            <person name="Gubbala S."/>
            <person name="Hirani K."/>
            <person name="Jayaseelan J.C."/>
            <person name="Lara F."/>
            <person name="Munidasa M."/>
            <person name="Palculict T."/>
            <person name="Patil S."/>
            <person name="Pu L.-L."/>
            <person name="Saada N."/>
            <person name="Tang L."/>
            <person name="Weissenberger G."/>
            <person name="Zhu Y."/>
            <person name="Hemphill L."/>
            <person name="Shang Y."/>
            <person name="Youmans B."/>
            <person name="Ayvaz T."/>
            <person name="Ross M."/>
            <person name="Santibanez J."/>
            <person name="Aqrawi P."/>
            <person name="Gross S."/>
            <person name="Joshi V."/>
            <person name="Fowler G."/>
            <person name="Nazareth L."/>
            <person name="Reid J."/>
            <person name="Worley K."/>
            <person name="Petrosino J."/>
            <person name="Highlander S."/>
            <person name="Gibbs R."/>
        </authorList>
    </citation>
    <scope>NUCLEOTIDE SEQUENCE [LARGE SCALE GENOMIC DNA]</scope>
    <source>
        <strain evidence="7 8">DSM 15829</strain>
    </source>
</reference>
<dbReference type="RefSeq" id="WP_006302780.1">
    <property type="nucleotide sequence ID" value="NZ_ACGK02000001.1"/>
</dbReference>
<evidence type="ECO:0000256" key="1">
    <source>
        <dbReference type="ARBA" id="ARBA00004141"/>
    </source>
</evidence>
<keyword evidence="4 6" id="KW-1133">Transmembrane helix</keyword>
<name>F1T4K8_9ACTN</name>
<dbReference type="AlphaFoldDB" id="F1T4K8"/>
<keyword evidence="5 6" id="KW-0472">Membrane</keyword>
<evidence type="ECO:0000256" key="2">
    <source>
        <dbReference type="ARBA" id="ARBA00022475"/>
    </source>
</evidence>
<evidence type="ECO:0000313" key="8">
    <source>
        <dbReference type="Proteomes" id="UP000005947"/>
    </source>
</evidence>
<gene>
    <name evidence="7" type="ORF">HMPREF0091_10599</name>
</gene>
<dbReference type="Pfam" id="PF02361">
    <property type="entry name" value="CbiQ"/>
    <property type="match status" value="1"/>
</dbReference>
<feature type="transmembrane region" description="Helical" evidence="6">
    <location>
        <begin position="23"/>
        <end position="52"/>
    </location>
</feature>
<sequence length="262" mass="28931">MKSISLFEDKHSFLNSLCPKTKLAYVACALGVPFLVGGMPMYLLFIIASLILLATSHVLNKTKIVIKVTGFIILTIFIVQTFFRSGDYTVLFTLGPLVARKEGFEFALGIVLNIFNISCAFCVLTLTTKPSDMMQELVKAGLSPKLGYVFVSLFQIIPQMTERTSTIIDAQRSRGLQTQGSLVTRFKAFIPLLTPIIISSFMGTGERTIALEVRGFSCPNKKTFISPFVPHAYDRFCLGTCILLLVAAAVYALLHSMGYVVW</sequence>
<keyword evidence="2" id="KW-1003">Cell membrane</keyword>
<dbReference type="CDD" id="cd16914">
    <property type="entry name" value="EcfT"/>
    <property type="match status" value="1"/>
</dbReference>
<feature type="transmembrane region" description="Helical" evidence="6">
    <location>
        <begin position="64"/>
        <end position="83"/>
    </location>
</feature>